<protein>
    <submittedName>
        <fullName evidence="2">Uncharacterized protein</fullName>
    </submittedName>
</protein>
<evidence type="ECO:0000313" key="3">
    <source>
        <dbReference type="Proteomes" id="UP001285441"/>
    </source>
</evidence>
<sequence length="346" mass="39067">MALPRDMFGDCEYSALQRLAELLYLTDIEHDTHHGLDRKLVQWCLSLLQMEISIRVDFLRIYLRGPSKNNNGDVANRDGVGLDVKNLSDLLECLTGIATLYFEPPCFNRYFGDGTGRQHRFATVKSKCPACVLSVVGGRRDLLSVLRANMLARTKKKTPRLLPLIEAWIDNLGTVTAKRRRDSSRAAEIIAGMRRHSDGIRAQLISVRKRLNEHREAREHGGEKRDDSGMRLRSSRRGGTTPSLTRTSDGVPLPSQRFFSRADGTYRWRRGVGGEGEEVLPKATAGMQNGSKDDALALGPCSFLGQMKKGKRNKRKGPDWSLLTLEWMAPDTRHELRKFLRELKLP</sequence>
<dbReference type="Proteomes" id="UP001285441">
    <property type="component" value="Unassembled WGS sequence"/>
</dbReference>
<feature type="compositionally biased region" description="Basic and acidic residues" evidence="1">
    <location>
        <begin position="213"/>
        <end position="230"/>
    </location>
</feature>
<comment type="caution">
    <text evidence="2">The sequence shown here is derived from an EMBL/GenBank/DDBJ whole genome shotgun (WGS) entry which is preliminary data.</text>
</comment>
<name>A0AAE0K1C2_9PEZI</name>
<keyword evidence="3" id="KW-1185">Reference proteome</keyword>
<reference evidence="2" key="2">
    <citation type="submission" date="2023-06" db="EMBL/GenBank/DDBJ databases">
        <authorList>
            <consortium name="Lawrence Berkeley National Laboratory"/>
            <person name="Haridas S."/>
            <person name="Hensen N."/>
            <person name="Bonometti L."/>
            <person name="Westerberg I."/>
            <person name="Brannstrom I.O."/>
            <person name="Guillou S."/>
            <person name="Cros-Aarteil S."/>
            <person name="Calhoun S."/>
            <person name="Kuo A."/>
            <person name="Mondo S."/>
            <person name="Pangilinan J."/>
            <person name="Riley R."/>
            <person name="LaButti K."/>
            <person name="Andreopoulos B."/>
            <person name="Lipzen A."/>
            <person name="Chen C."/>
            <person name="Yanf M."/>
            <person name="Daum C."/>
            <person name="Ng V."/>
            <person name="Clum A."/>
            <person name="Steindorff A."/>
            <person name="Ohm R."/>
            <person name="Martin F."/>
            <person name="Silar P."/>
            <person name="Natvig D."/>
            <person name="Lalanne C."/>
            <person name="Gautier V."/>
            <person name="Ament-velasquez S.L."/>
            <person name="Kruys A."/>
            <person name="Hutchinson M.I."/>
            <person name="Powell A.J."/>
            <person name="Barry K."/>
            <person name="Miller A.N."/>
            <person name="Grigoriev I.V."/>
            <person name="Debuchy R."/>
            <person name="Gladieux P."/>
            <person name="Thoren M.H."/>
            <person name="Johannesson H."/>
        </authorList>
    </citation>
    <scope>NUCLEOTIDE SEQUENCE</scope>
    <source>
        <strain evidence="2">CBS 232.78</strain>
    </source>
</reference>
<proteinExistence type="predicted"/>
<accession>A0AAE0K1C2</accession>
<dbReference type="EMBL" id="JAULSW010000010">
    <property type="protein sequence ID" value="KAK3368243.1"/>
    <property type="molecule type" value="Genomic_DNA"/>
</dbReference>
<dbReference type="AlphaFoldDB" id="A0AAE0K1C2"/>
<organism evidence="2 3">
    <name type="scientific">Podospora didyma</name>
    <dbReference type="NCBI Taxonomy" id="330526"/>
    <lineage>
        <taxon>Eukaryota</taxon>
        <taxon>Fungi</taxon>
        <taxon>Dikarya</taxon>
        <taxon>Ascomycota</taxon>
        <taxon>Pezizomycotina</taxon>
        <taxon>Sordariomycetes</taxon>
        <taxon>Sordariomycetidae</taxon>
        <taxon>Sordariales</taxon>
        <taxon>Podosporaceae</taxon>
        <taxon>Podospora</taxon>
    </lineage>
</organism>
<reference evidence="2" key="1">
    <citation type="journal article" date="2023" name="Mol. Phylogenet. Evol.">
        <title>Genome-scale phylogeny and comparative genomics of the fungal order Sordariales.</title>
        <authorList>
            <person name="Hensen N."/>
            <person name="Bonometti L."/>
            <person name="Westerberg I."/>
            <person name="Brannstrom I.O."/>
            <person name="Guillou S."/>
            <person name="Cros-Aarteil S."/>
            <person name="Calhoun S."/>
            <person name="Haridas S."/>
            <person name="Kuo A."/>
            <person name="Mondo S."/>
            <person name="Pangilinan J."/>
            <person name="Riley R."/>
            <person name="LaButti K."/>
            <person name="Andreopoulos B."/>
            <person name="Lipzen A."/>
            <person name="Chen C."/>
            <person name="Yan M."/>
            <person name="Daum C."/>
            <person name="Ng V."/>
            <person name="Clum A."/>
            <person name="Steindorff A."/>
            <person name="Ohm R.A."/>
            <person name="Martin F."/>
            <person name="Silar P."/>
            <person name="Natvig D.O."/>
            <person name="Lalanne C."/>
            <person name="Gautier V."/>
            <person name="Ament-Velasquez S.L."/>
            <person name="Kruys A."/>
            <person name="Hutchinson M.I."/>
            <person name="Powell A.J."/>
            <person name="Barry K."/>
            <person name="Miller A.N."/>
            <person name="Grigoriev I.V."/>
            <person name="Debuchy R."/>
            <person name="Gladieux P."/>
            <person name="Hiltunen Thoren M."/>
            <person name="Johannesson H."/>
        </authorList>
    </citation>
    <scope>NUCLEOTIDE SEQUENCE</scope>
    <source>
        <strain evidence="2">CBS 232.78</strain>
    </source>
</reference>
<gene>
    <name evidence="2" type="ORF">B0H63DRAFT_455034</name>
</gene>
<feature type="compositionally biased region" description="Low complexity" evidence="1">
    <location>
        <begin position="237"/>
        <end position="248"/>
    </location>
</feature>
<feature type="region of interest" description="Disordered" evidence="1">
    <location>
        <begin position="213"/>
        <end position="256"/>
    </location>
</feature>
<evidence type="ECO:0000313" key="2">
    <source>
        <dbReference type="EMBL" id="KAK3368243.1"/>
    </source>
</evidence>
<evidence type="ECO:0000256" key="1">
    <source>
        <dbReference type="SAM" id="MobiDB-lite"/>
    </source>
</evidence>